<keyword evidence="3" id="KW-1185">Reference proteome</keyword>
<reference evidence="2 3" key="1">
    <citation type="journal article" date="2018" name="Mycol. Prog.">
        <title>Coniella lustricola, a new species from submerged detritus.</title>
        <authorList>
            <person name="Raudabaugh D.B."/>
            <person name="Iturriaga T."/>
            <person name="Carver A."/>
            <person name="Mondo S."/>
            <person name="Pangilinan J."/>
            <person name="Lipzen A."/>
            <person name="He G."/>
            <person name="Amirebrahimi M."/>
            <person name="Grigoriev I.V."/>
            <person name="Miller A.N."/>
        </authorList>
    </citation>
    <scope>NUCLEOTIDE SEQUENCE [LARGE SCALE GENOMIC DNA]</scope>
    <source>
        <strain evidence="2 3">B22-T-1</strain>
    </source>
</reference>
<evidence type="ECO:0000313" key="3">
    <source>
        <dbReference type="Proteomes" id="UP000241462"/>
    </source>
</evidence>
<gene>
    <name evidence="2" type="ORF">BD289DRAFT_176200</name>
</gene>
<name>A0A2T2ZTM9_9PEZI</name>
<evidence type="ECO:0000313" key="2">
    <source>
        <dbReference type="EMBL" id="PSR76336.1"/>
    </source>
</evidence>
<dbReference type="Proteomes" id="UP000241462">
    <property type="component" value="Unassembled WGS sequence"/>
</dbReference>
<feature type="compositionally biased region" description="Basic and acidic residues" evidence="1">
    <location>
        <begin position="150"/>
        <end position="159"/>
    </location>
</feature>
<feature type="compositionally biased region" description="Polar residues" evidence="1">
    <location>
        <begin position="163"/>
        <end position="174"/>
    </location>
</feature>
<feature type="region of interest" description="Disordered" evidence="1">
    <location>
        <begin position="127"/>
        <end position="174"/>
    </location>
</feature>
<evidence type="ECO:0000256" key="1">
    <source>
        <dbReference type="SAM" id="MobiDB-lite"/>
    </source>
</evidence>
<dbReference type="EMBL" id="KZ678713">
    <property type="protein sequence ID" value="PSR76336.1"/>
    <property type="molecule type" value="Genomic_DNA"/>
</dbReference>
<accession>A0A2T2ZTM9</accession>
<proteinExistence type="predicted"/>
<dbReference type="AlphaFoldDB" id="A0A2T2ZTM9"/>
<dbReference type="InParanoid" id="A0A2T2ZTM9"/>
<sequence length="174" mass="19828">MSYFNPYNLMVFSSRRLPFCPRKISRPPTSRTVFASSPTIHDHYFNVVFKPTPTRRPKAKSYTLLLLSLIRSLLARQFALCMTFSLLTTATAVTFHPHPHPRLISSTQIWTNDAHNALIISHQQCHNSVKTAAQQQQNSSTTAARPSQDPNHHQQHDLRPLSNPDSSTFHQNKT</sequence>
<protein>
    <submittedName>
        <fullName evidence="2">Uncharacterized protein</fullName>
    </submittedName>
</protein>
<feature type="compositionally biased region" description="Low complexity" evidence="1">
    <location>
        <begin position="131"/>
        <end position="144"/>
    </location>
</feature>
<organism evidence="2 3">
    <name type="scientific">Coniella lustricola</name>
    <dbReference type="NCBI Taxonomy" id="2025994"/>
    <lineage>
        <taxon>Eukaryota</taxon>
        <taxon>Fungi</taxon>
        <taxon>Dikarya</taxon>
        <taxon>Ascomycota</taxon>
        <taxon>Pezizomycotina</taxon>
        <taxon>Sordariomycetes</taxon>
        <taxon>Sordariomycetidae</taxon>
        <taxon>Diaporthales</taxon>
        <taxon>Schizoparmaceae</taxon>
        <taxon>Coniella</taxon>
    </lineage>
</organism>